<evidence type="ECO:0000256" key="2">
    <source>
        <dbReference type="ARBA" id="ARBA00023002"/>
    </source>
</evidence>
<feature type="domain" description="D-isomer specific 2-hydroxyacid dehydrogenase NAD-binding" evidence="6">
    <location>
        <begin position="107"/>
        <end position="286"/>
    </location>
</feature>
<reference evidence="7 8" key="1">
    <citation type="submission" date="2016-10" db="EMBL/GenBank/DDBJ databases">
        <authorList>
            <person name="de Groot N.N."/>
        </authorList>
    </citation>
    <scope>NUCLEOTIDE SEQUENCE [LARGE SCALE GENOMIC DNA]</scope>
    <source>
        <strain evidence="7 8">DSM 19938</strain>
    </source>
</reference>
<dbReference type="SUPFAM" id="SSF51735">
    <property type="entry name" value="NAD(P)-binding Rossmann-fold domains"/>
    <property type="match status" value="1"/>
</dbReference>
<dbReference type="Pfam" id="PF02826">
    <property type="entry name" value="2-Hacid_dh_C"/>
    <property type="match status" value="1"/>
</dbReference>
<dbReference type="PANTHER" id="PTHR43761">
    <property type="entry name" value="D-ISOMER SPECIFIC 2-HYDROXYACID DEHYDROGENASE FAMILY PROTEIN (AFU_ORTHOLOGUE AFUA_1G13630)"/>
    <property type="match status" value="1"/>
</dbReference>
<accession>A0A1H7A6Y3</accession>
<dbReference type="GO" id="GO:0051287">
    <property type="term" value="F:NAD binding"/>
    <property type="evidence" value="ECO:0007669"/>
    <property type="project" value="InterPro"/>
</dbReference>
<dbReference type="InterPro" id="IPR006140">
    <property type="entry name" value="D-isomer_DH_NAD-bd"/>
</dbReference>
<dbReference type="SUPFAM" id="SSF52283">
    <property type="entry name" value="Formate/glycerate dehydrogenase catalytic domain-like"/>
    <property type="match status" value="1"/>
</dbReference>
<dbReference type="InterPro" id="IPR006139">
    <property type="entry name" value="D-isomer_2_OHA_DH_cat_dom"/>
</dbReference>
<evidence type="ECO:0000256" key="3">
    <source>
        <dbReference type="ARBA" id="ARBA00023027"/>
    </source>
</evidence>
<keyword evidence="3" id="KW-0520">NAD</keyword>
<dbReference type="FunFam" id="3.40.50.720:FF:000203">
    <property type="entry name" value="D-3-phosphoglycerate dehydrogenase (SerA)"/>
    <property type="match status" value="1"/>
</dbReference>
<dbReference type="RefSeq" id="WP_090340929.1">
    <property type="nucleotide sequence ID" value="NZ_FNXY01000010.1"/>
</dbReference>
<dbReference type="STRING" id="408657.SAMN04487995_5482"/>
<evidence type="ECO:0000256" key="4">
    <source>
        <dbReference type="RuleBase" id="RU003719"/>
    </source>
</evidence>
<keyword evidence="2 4" id="KW-0560">Oxidoreductase</keyword>
<dbReference type="GO" id="GO:0016616">
    <property type="term" value="F:oxidoreductase activity, acting on the CH-OH group of donors, NAD or NADP as acceptor"/>
    <property type="evidence" value="ECO:0007669"/>
    <property type="project" value="InterPro"/>
</dbReference>
<evidence type="ECO:0000259" key="6">
    <source>
        <dbReference type="Pfam" id="PF02826"/>
    </source>
</evidence>
<dbReference type="Proteomes" id="UP000199532">
    <property type="component" value="Unassembled WGS sequence"/>
</dbReference>
<evidence type="ECO:0000313" key="8">
    <source>
        <dbReference type="Proteomes" id="UP000199532"/>
    </source>
</evidence>
<dbReference type="OrthoDB" id="1522997at2"/>
<feature type="domain" description="D-isomer specific 2-hydroxyacid dehydrogenase catalytic" evidence="5">
    <location>
        <begin position="19"/>
        <end position="317"/>
    </location>
</feature>
<dbReference type="PROSITE" id="PS00670">
    <property type="entry name" value="D_2_HYDROXYACID_DH_2"/>
    <property type="match status" value="1"/>
</dbReference>
<name>A0A1H7A6Y3_9BACT</name>
<protein>
    <submittedName>
        <fullName evidence="7">Glycerate dehydrogenase</fullName>
    </submittedName>
</protein>
<comment type="similarity">
    <text evidence="1 4">Belongs to the D-isomer specific 2-hydroxyacid dehydrogenase family.</text>
</comment>
<dbReference type="AlphaFoldDB" id="A0A1H7A6Y3"/>
<dbReference type="PANTHER" id="PTHR43761:SF1">
    <property type="entry name" value="D-ISOMER SPECIFIC 2-HYDROXYACID DEHYDROGENASE CATALYTIC DOMAIN-CONTAINING PROTEIN-RELATED"/>
    <property type="match status" value="1"/>
</dbReference>
<dbReference type="InterPro" id="IPR029753">
    <property type="entry name" value="D-isomer_DH_CS"/>
</dbReference>
<organism evidence="7 8">
    <name type="scientific">Dyadobacter koreensis</name>
    <dbReference type="NCBI Taxonomy" id="408657"/>
    <lineage>
        <taxon>Bacteria</taxon>
        <taxon>Pseudomonadati</taxon>
        <taxon>Bacteroidota</taxon>
        <taxon>Cytophagia</taxon>
        <taxon>Cytophagales</taxon>
        <taxon>Spirosomataceae</taxon>
        <taxon>Dyadobacter</taxon>
    </lineage>
</organism>
<dbReference type="InterPro" id="IPR050418">
    <property type="entry name" value="D-iso_2-hydroxyacid_DH_PdxB"/>
</dbReference>
<keyword evidence="8" id="KW-1185">Reference proteome</keyword>
<proteinExistence type="inferred from homology"/>
<dbReference type="CDD" id="cd12162">
    <property type="entry name" value="2-Hacid_dh_4"/>
    <property type="match status" value="1"/>
</dbReference>
<dbReference type="Gene3D" id="3.40.50.720">
    <property type="entry name" value="NAD(P)-binding Rossmann-like Domain"/>
    <property type="match status" value="2"/>
</dbReference>
<evidence type="ECO:0000256" key="1">
    <source>
        <dbReference type="ARBA" id="ARBA00005854"/>
    </source>
</evidence>
<sequence>MNIVILDGYTLNPGDQDWAPVNSLGKVTVYDRSSPEQIVERAIDADAVLVNKVILTESILSQLPRLKYIGVCATGYNNVDINSTQKHGIVVTNVKAYGPLSVAQHTFALLLALVNHIELHSQSVMNGDWSASADFCYWKTPLVELAGKTMGLVGLGDIGSHVAKIASAFGMKVIAYRKNPEQTHNTEIEMVSLEHLFRQSDVISLHCPLTEETKNLINAERLSWMKPTSYLLNTGRGPLIVEEDLANALKNKWIAGAGLDVLSAEPPKADNPLFAVPNCLITPHIAWASFESRKRLLQMVAENLAAFIKGEAINVVN</sequence>
<evidence type="ECO:0000313" key="7">
    <source>
        <dbReference type="EMBL" id="SEJ61419.1"/>
    </source>
</evidence>
<dbReference type="EMBL" id="FNXY01000010">
    <property type="protein sequence ID" value="SEJ61419.1"/>
    <property type="molecule type" value="Genomic_DNA"/>
</dbReference>
<dbReference type="Pfam" id="PF00389">
    <property type="entry name" value="2-Hacid_dh"/>
    <property type="match status" value="1"/>
</dbReference>
<gene>
    <name evidence="7" type="ORF">SAMN04487995_5482</name>
</gene>
<evidence type="ECO:0000259" key="5">
    <source>
        <dbReference type="Pfam" id="PF00389"/>
    </source>
</evidence>
<dbReference type="PROSITE" id="PS00671">
    <property type="entry name" value="D_2_HYDROXYACID_DH_3"/>
    <property type="match status" value="1"/>
</dbReference>
<dbReference type="InterPro" id="IPR036291">
    <property type="entry name" value="NAD(P)-bd_dom_sf"/>
</dbReference>